<feature type="region of interest" description="Disordered" evidence="1">
    <location>
        <begin position="415"/>
        <end position="450"/>
    </location>
</feature>
<dbReference type="EMBL" id="KB908481">
    <property type="protein sequence ID" value="EOA91369.1"/>
    <property type="molecule type" value="Genomic_DNA"/>
</dbReference>
<feature type="region of interest" description="Disordered" evidence="1">
    <location>
        <begin position="343"/>
        <end position="388"/>
    </location>
</feature>
<protein>
    <submittedName>
        <fullName evidence="2">Uncharacterized protein</fullName>
    </submittedName>
</protein>
<evidence type="ECO:0000256" key="1">
    <source>
        <dbReference type="SAM" id="MobiDB-lite"/>
    </source>
</evidence>
<dbReference type="eggNOG" id="ENOG502T65F">
    <property type="taxonomic scope" value="Eukaryota"/>
</dbReference>
<organism evidence="2 3">
    <name type="scientific">Exserohilum turcicum (strain 28A)</name>
    <name type="common">Northern leaf blight fungus</name>
    <name type="synonym">Setosphaeria turcica</name>
    <dbReference type="NCBI Taxonomy" id="671987"/>
    <lineage>
        <taxon>Eukaryota</taxon>
        <taxon>Fungi</taxon>
        <taxon>Dikarya</taxon>
        <taxon>Ascomycota</taxon>
        <taxon>Pezizomycotina</taxon>
        <taxon>Dothideomycetes</taxon>
        <taxon>Pleosporomycetidae</taxon>
        <taxon>Pleosporales</taxon>
        <taxon>Pleosporineae</taxon>
        <taxon>Pleosporaceae</taxon>
        <taxon>Exserohilum</taxon>
    </lineage>
</organism>
<feature type="region of interest" description="Disordered" evidence="1">
    <location>
        <begin position="197"/>
        <end position="327"/>
    </location>
</feature>
<keyword evidence="3" id="KW-1185">Reference proteome</keyword>
<dbReference type="GeneID" id="19401777"/>
<evidence type="ECO:0000313" key="2">
    <source>
        <dbReference type="EMBL" id="EOA91369.1"/>
    </source>
</evidence>
<feature type="compositionally biased region" description="Basic and acidic residues" evidence="1">
    <location>
        <begin position="315"/>
        <end position="327"/>
    </location>
</feature>
<feature type="compositionally biased region" description="Polar residues" evidence="1">
    <location>
        <begin position="415"/>
        <end position="429"/>
    </location>
</feature>
<sequence>MDTANNNSMPGVKPVYVGTDGMLSEKASSLSNRSSMPLPCTSRLPRPLQTQKPLPSPPVAQVVNPDSPPKAQRTLIDAEYSESPMSSDWPIIHPENVAPRLGEERSSLPDSSDIAFTTPPPYDGACDDDGTRVRRLSWHSTHSAASTGTGPILRISADADAVILGTDDSIPEVPSIPAVIPTRLAQPRSMGALGSRGIRAMGSKTSLSATPPSAKADRTEAMRKVSPAVKISPIRSMQPPRNTGLDGYSPKSPSPLAPSAASRPTTSQASVAAHPTASSTPSGSHEPIELTSPVPESKRIASDLTAVQASDQTAEADKKAEVPKDEQALHIQKIRRTVDHALNKNPSLGSTVRSYSNHQDFNPNAGNKDSASLPRTMHSYSTVRNPDPHKLKVPDTVASNRFGSTVSFEVPNRHQSVLSDNQSSASLTAPSPVEDAGSEKKVKPQRSIRNMFNREKSRMDLTESLPAKQGFMSAARSSLAKAMRDSKSRSKVHLPWMGESKSQTDVSRSKIKRRSPPMPLTAFRFAGATASPTRAFIPDNRQKTRTAVHNILNRVQGDSKDSPYNERDIQIAECVVNAAEACRDANICAMEAKKNNRDADIHADRAGIEFMRLYGLLEEAGLDPETVKAIKAILEERALDGKSRLV</sequence>
<dbReference type="HOGENOM" id="CLU_428259_0_0_1"/>
<gene>
    <name evidence="2" type="ORF">SETTUDRAFT_18060</name>
</gene>
<evidence type="ECO:0000313" key="3">
    <source>
        <dbReference type="Proteomes" id="UP000016935"/>
    </source>
</evidence>
<feature type="region of interest" description="Disordered" evidence="1">
    <location>
        <begin position="1"/>
        <end position="71"/>
    </location>
</feature>
<reference evidence="2 3" key="1">
    <citation type="journal article" date="2012" name="PLoS Pathog.">
        <title>Diverse lifestyles and strategies of plant pathogenesis encoded in the genomes of eighteen Dothideomycetes fungi.</title>
        <authorList>
            <person name="Ohm R.A."/>
            <person name="Feau N."/>
            <person name="Henrissat B."/>
            <person name="Schoch C.L."/>
            <person name="Horwitz B.A."/>
            <person name="Barry K.W."/>
            <person name="Condon B.J."/>
            <person name="Copeland A.C."/>
            <person name="Dhillon B."/>
            <person name="Glaser F."/>
            <person name="Hesse C.N."/>
            <person name="Kosti I."/>
            <person name="LaButti K."/>
            <person name="Lindquist E.A."/>
            <person name="Lucas S."/>
            <person name="Salamov A.A."/>
            <person name="Bradshaw R.E."/>
            <person name="Ciuffetti L."/>
            <person name="Hamelin R.C."/>
            <person name="Kema G.H.J."/>
            <person name="Lawrence C."/>
            <person name="Scott J.A."/>
            <person name="Spatafora J.W."/>
            <person name="Turgeon B.G."/>
            <person name="de Wit P.J.G.M."/>
            <person name="Zhong S."/>
            <person name="Goodwin S.B."/>
            <person name="Grigoriev I.V."/>
        </authorList>
    </citation>
    <scope>NUCLEOTIDE SEQUENCE [LARGE SCALE GENOMIC DNA]</scope>
    <source>
        <strain evidence="3">28A</strain>
    </source>
</reference>
<reference evidence="2 3" key="2">
    <citation type="journal article" date="2013" name="PLoS Genet.">
        <title>Comparative genome structure, secondary metabolite, and effector coding capacity across Cochliobolus pathogens.</title>
        <authorList>
            <person name="Condon B.J."/>
            <person name="Leng Y."/>
            <person name="Wu D."/>
            <person name="Bushley K.E."/>
            <person name="Ohm R.A."/>
            <person name="Otillar R."/>
            <person name="Martin J."/>
            <person name="Schackwitz W."/>
            <person name="Grimwood J."/>
            <person name="MohdZainudin N."/>
            <person name="Xue C."/>
            <person name="Wang R."/>
            <person name="Manning V.A."/>
            <person name="Dhillon B."/>
            <person name="Tu Z.J."/>
            <person name="Steffenson B.J."/>
            <person name="Salamov A."/>
            <person name="Sun H."/>
            <person name="Lowry S."/>
            <person name="LaButti K."/>
            <person name="Han J."/>
            <person name="Copeland A."/>
            <person name="Lindquist E."/>
            <person name="Barry K."/>
            <person name="Schmutz J."/>
            <person name="Baker S.E."/>
            <person name="Ciuffetti L.M."/>
            <person name="Grigoriev I.V."/>
            <person name="Zhong S."/>
            <person name="Turgeon B.G."/>
        </authorList>
    </citation>
    <scope>NUCLEOTIDE SEQUENCE [LARGE SCALE GENOMIC DNA]</scope>
    <source>
        <strain evidence="3">28A</strain>
    </source>
</reference>
<dbReference type="Proteomes" id="UP000016935">
    <property type="component" value="Unassembled WGS sequence"/>
</dbReference>
<feature type="compositionally biased region" description="Polar residues" evidence="1">
    <location>
        <begin position="26"/>
        <end position="35"/>
    </location>
</feature>
<dbReference type="OrthoDB" id="5407305at2759"/>
<feature type="region of interest" description="Disordered" evidence="1">
    <location>
        <begin position="102"/>
        <end position="125"/>
    </location>
</feature>
<feature type="compositionally biased region" description="Polar residues" evidence="1">
    <location>
        <begin position="344"/>
        <end position="370"/>
    </location>
</feature>
<feature type="compositionally biased region" description="Low complexity" evidence="1">
    <location>
        <begin position="257"/>
        <end position="270"/>
    </location>
</feature>
<name>R0KQS4_EXST2</name>
<accession>R0KQS4</accession>
<proteinExistence type="predicted"/>
<dbReference type="RefSeq" id="XP_008020041.1">
    <property type="nucleotide sequence ID" value="XM_008021850.1"/>
</dbReference>
<dbReference type="AlphaFoldDB" id="R0KQS4"/>